<protein>
    <recommendedName>
        <fullName evidence="3">DUF559 domain-containing protein</fullName>
    </recommendedName>
</protein>
<keyword evidence="2" id="KW-1185">Reference proteome</keyword>
<name>A0A4D4KKF8_9ACTN</name>
<evidence type="ECO:0000313" key="2">
    <source>
        <dbReference type="Proteomes" id="UP000299290"/>
    </source>
</evidence>
<dbReference type="InterPro" id="IPR011335">
    <property type="entry name" value="Restrct_endonuc-II-like"/>
</dbReference>
<sequence>MNAALSKPDFVYDTGFGPVAVFVDGPHHDHSDIALRDEEAAERLKEIGWDVIRVRYDDDWSKKVAEYPQVFGEPRR</sequence>
<accession>A0A4D4KKF8</accession>
<evidence type="ECO:0000313" key="1">
    <source>
        <dbReference type="EMBL" id="GDY46569.1"/>
    </source>
</evidence>
<proteinExistence type="predicted"/>
<dbReference type="AlphaFoldDB" id="A0A4D4KKF8"/>
<reference evidence="1 2" key="1">
    <citation type="journal article" date="2020" name="Int. J. Syst. Evol. Microbiol.">
        <title>Reclassification of Streptomyces castelarensis and Streptomyces sporoclivatus as later heterotypic synonyms of Streptomyces antimycoticus.</title>
        <authorList>
            <person name="Komaki H."/>
            <person name="Tamura T."/>
        </authorList>
    </citation>
    <scope>NUCLEOTIDE SEQUENCE [LARGE SCALE GENOMIC DNA]</scope>
    <source>
        <strain evidence="1 2">NBRC 12839</strain>
    </source>
</reference>
<dbReference type="Gene3D" id="3.40.960.10">
    <property type="entry name" value="VSR Endonuclease"/>
    <property type="match status" value="1"/>
</dbReference>
<comment type="caution">
    <text evidence="1">The sequence shown here is derived from an EMBL/GenBank/DDBJ whole genome shotgun (WGS) entry which is preliminary data.</text>
</comment>
<dbReference type="SUPFAM" id="SSF52980">
    <property type="entry name" value="Restriction endonuclease-like"/>
    <property type="match status" value="1"/>
</dbReference>
<gene>
    <name evidence="1" type="ORF">SANT12839_074510</name>
</gene>
<organism evidence="1 2">
    <name type="scientific">Streptomyces antimycoticus</name>
    <dbReference type="NCBI Taxonomy" id="68175"/>
    <lineage>
        <taxon>Bacteria</taxon>
        <taxon>Bacillati</taxon>
        <taxon>Actinomycetota</taxon>
        <taxon>Actinomycetes</taxon>
        <taxon>Kitasatosporales</taxon>
        <taxon>Streptomycetaceae</taxon>
        <taxon>Streptomyces</taxon>
        <taxon>Streptomyces violaceusniger group</taxon>
    </lineage>
</organism>
<evidence type="ECO:0008006" key="3">
    <source>
        <dbReference type="Google" id="ProtNLM"/>
    </source>
</evidence>
<dbReference type="Proteomes" id="UP000299290">
    <property type="component" value="Unassembled WGS sequence"/>
</dbReference>
<dbReference type="EMBL" id="BJHV01000001">
    <property type="protein sequence ID" value="GDY46569.1"/>
    <property type="molecule type" value="Genomic_DNA"/>
</dbReference>